<dbReference type="OrthoDB" id="5979974at2759"/>
<keyword evidence="3" id="KW-1185">Reference proteome</keyword>
<accession>A0A2B4RFT5</accession>
<feature type="domain" description="Reverse transcriptase" evidence="1">
    <location>
        <begin position="266"/>
        <end position="501"/>
    </location>
</feature>
<sequence length="533" mass="60150">MEVPSPAGLGQETLISHTRDYCVMDVLPWGGMGGLGQQVHISYHSCQLINLLKQINELQLQLQPQQDDLIIEVTDDGTSTSSDQDDLIIEVKDAGTNTSSDQILPSSQVLSKGKKCKMSDEYHTTQEISEEVQFQVAPHGNRKHGKKPFYPTSKSTLESMKDELVHSTPSVVFKKIVIESGGLLKAQNPGELLRSRREMNDLKFNSRKADDIEELLMYSNLQFLLILRLGIFRTRARLRRLEEPTELCDFRKEKELHEILHQILSEEIANSLSPKSSRLADLYGLPMTHKATISKRPTLSATGTYNYNLAKWLEQKLKPLSLNEYTIIDAFSFADEIRTHTMNEDDILVSYNITALLTSVPLDETIKILVNKAFTDDWFNKTYGLNLLQDQLARLLEIAITNQLFQFNGQLYQQKDGVAMGSPLGPLMAKVFMCHLEEKLTHNGLMPLQLYKRYVDDTLARMASADAAAEFLSILNGLHPSLTFTMEFPVDNKIPFIGIEIVKNGTKLGTQVYRKPTNTGLLLHLQSHTDVTL</sequence>
<proteinExistence type="predicted"/>
<dbReference type="Proteomes" id="UP000225706">
    <property type="component" value="Unassembled WGS sequence"/>
</dbReference>
<dbReference type="PANTHER" id="PTHR21301:SF10">
    <property type="entry name" value="REVERSE TRANSCRIPTASE DOMAIN-CONTAINING PROTEIN"/>
    <property type="match status" value="1"/>
</dbReference>
<dbReference type="PANTHER" id="PTHR21301">
    <property type="entry name" value="REVERSE TRANSCRIPTASE"/>
    <property type="match status" value="1"/>
</dbReference>
<dbReference type="AlphaFoldDB" id="A0A2B4RFT5"/>
<evidence type="ECO:0000313" key="2">
    <source>
        <dbReference type="EMBL" id="PFX15693.1"/>
    </source>
</evidence>
<organism evidence="2 3">
    <name type="scientific">Stylophora pistillata</name>
    <name type="common">Smooth cauliflower coral</name>
    <dbReference type="NCBI Taxonomy" id="50429"/>
    <lineage>
        <taxon>Eukaryota</taxon>
        <taxon>Metazoa</taxon>
        <taxon>Cnidaria</taxon>
        <taxon>Anthozoa</taxon>
        <taxon>Hexacorallia</taxon>
        <taxon>Scleractinia</taxon>
        <taxon>Astrocoeniina</taxon>
        <taxon>Pocilloporidae</taxon>
        <taxon>Stylophora</taxon>
    </lineage>
</organism>
<comment type="caution">
    <text evidence="2">The sequence shown here is derived from an EMBL/GenBank/DDBJ whole genome shotgun (WGS) entry which is preliminary data.</text>
</comment>
<dbReference type="InterPro" id="IPR000477">
    <property type="entry name" value="RT_dom"/>
</dbReference>
<name>A0A2B4RFT5_STYPI</name>
<dbReference type="EMBL" id="LSMT01000621">
    <property type="protein sequence ID" value="PFX15693.1"/>
    <property type="molecule type" value="Genomic_DNA"/>
</dbReference>
<protein>
    <recommendedName>
        <fullName evidence="1">Reverse transcriptase domain-containing protein</fullName>
    </recommendedName>
</protein>
<dbReference type="STRING" id="50429.A0A2B4RFT5"/>
<evidence type="ECO:0000313" key="3">
    <source>
        <dbReference type="Proteomes" id="UP000225706"/>
    </source>
</evidence>
<reference evidence="3" key="1">
    <citation type="journal article" date="2017" name="bioRxiv">
        <title>Comparative analysis of the genomes of Stylophora pistillata and Acropora digitifera provides evidence for extensive differences between species of corals.</title>
        <authorList>
            <person name="Voolstra C.R."/>
            <person name="Li Y."/>
            <person name="Liew Y.J."/>
            <person name="Baumgarten S."/>
            <person name="Zoccola D."/>
            <person name="Flot J.-F."/>
            <person name="Tambutte S."/>
            <person name="Allemand D."/>
            <person name="Aranda M."/>
        </authorList>
    </citation>
    <scope>NUCLEOTIDE SEQUENCE [LARGE SCALE GENOMIC DNA]</scope>
</reference>
<gene>
    <name evidence="2" type="ORF">AWC38_SpisGene20080</name>
</gene>
<evidence type="ECO:0000259" key="1">
    <source>
        <dbReference type="PROSITE" id="PS50878"/>
    </source>
</evidence>
<dbReference type="PROSITE" id="PS50878">
    <property type="entry name" value="RT_POL"/>
    <property type="match status" value="1"/>
</dbReference>